<sequence>MMFIEIIQGQVTASGELREAHDWWHREMSHEAHGWLGSTIGVTDSGAYIAVARYDTQESAWRTADLAVQGKWWFATAKLFEGQMILHDCPRVRQYLGGGSDSAGFVQVIQGHLKDPDRMDEIIRLCEPELAAFRPDLIGGTTALHESGLYTETAYFTSEEEARAGERREPPPRLRDALAELTSLFEGPPTYHDLRDPWMYSPIGT</sequence>
<evidence type="ECO:0000313" key="1">
    <source>
        <dbReference type="EMBL" id="GGO64264.1"/>
    </source>
</evidence>
<gene>
    <name evidence="1" type="ORF">GCM10012289_13280</name>
</gene>
<dbReference type="Proteomes" id="UP000646523">
    <property type="component" value="Unassembled WGS sequence"/>
</dbReference>
<keyword evidence="2" id="KW-1185">Reference proteome</keyword>
<reference evidence="1" key="1">
    <citation type="journal article" date="2014" name="Int. J. Syst. Evol. Microbiol.">
        <title>Complete genome sequence of Corynebacterium casei LMG S-19264T (=DSM 44701T), isolated from a smear-ripened cheese.</title>
        <authorList>
            <consortium name="US DOE Joint Genome Institute (JGI-PGF)"/>
            <person name="Walter F."/>
            <person name="Albersmeier A."/>
            <person name="Kalinowski J."/>
            <person name="Ruckert C."/>
        </authorList>
    </citation>
    <scope>NUCLEOTIDE SEQUENCE</scope>
    <source>
        <strain evidence="1">CGMCC 4.7368</strain>
    </source>
</reference>
<comment type="caution">
    <text evidence="1">The sequence shown here is derived from an EMBL/GenBank/DDBJ whole genome shotgun (WGS) entry which is preliminary data.</text>
</comment>
<dbReference type="AlphaFoldDB" id="A0A918DHE8"/>
<dbReference type="RefSeq" id="WP_189123051.1">
    <property type="nucleotide sequence ID" value="NZ_BMNH01000002.1"/>
</dbReference>
<accession>A0A918DHE8</accession>
<name>A0A918DHE8_9ACTN</name>
<proteinExistence type="predicted"/>
<dbReference type="EMBL" id="BMNH01000002">
    <property type="protein sequence ID" value="GGO64264.1"/>
    <property type="molecule type" value="Genomic_DNA"/>
</dbReference>
<organism evidence="1 2">
    <name type="scientific">Nonomuraea cavernae</name>
    <dbReference type="NCBI Taxonomy" id="2045107"/>
    <lineage>
        <taxon>Bacteria</taxon>
        <taxon>Bacillati</taxon>
        <taxon>Actinomycetota</taxon>
        <taxon>Actinomycetes</taxon>
        <taxon>Streptosporangiales</taxon>
        <taxon>Streptosporangiaceae</taxon>
        <taxon>Nonomuraea</taxon>
    </lineage>
</organism>
<protein>
    <submittedName>
        <fullName evidence="1">Uncharacterized protein</fullName>
    </submittedName>
</protein>
<evidence type="ECO:0000313" key="2">
    <source>
        <dbReference type="Proteomes" id="UP000646523"/>
    </source>
</evidence>
<reference evidence="1" key="2">
    <citation type="submission" date="2020-09" db="EMBL/GenBank/DDBJ databases">
        <authorList>
            <person name="Sun Q."/>
            <person name="Zhou Y."/>
        </authorList>
    </citation>
    <scope>NUCLEOTIDE SEQUENCE</scope>
    <source>
        <strain evidence="1">CGMCC 4.7368</strain>
    </source>
</reference>